<evidence type="ECO:0000313" key="2">
    <source>
        <dbReference type="EMBL" id="CAB4775214.1"/>
    </source>
</evidence>
<evidence type="ECO:0000313" key="3">
    <source>
        <dbReference type="EMBL" id="CAB5026186.1"/>
    </source>
</evidence>
<gene>
    <name evidence="2" type="ORF">UFOPK2754_03325</name>
    <name evidence="3" type="ORF">UFOPK3967_03068</name>
</gene>
<name>A0A6J7RBY3_9ZZZZ</name>
<accession>A0A6J7RBY3</accession>
<protein>
    <submittedName>
        <fullName evidence="3">Unannotated protein</fullName>
    </submittedName>
</protein>
<dbReference type="EMBL" id="CAEZYR010000220">
    <property type="protein sequence ID" value="CAB4775214.1"/>
    <property type="molecule type" value="Genomic_DNA"/>
</dbReference>
<dbReference type="AlphaFoldDB" id="A0A6J7RBY3"/>
<evidence type="ECO:0000256" key="1">
    <source>
        <dbReference type="SAM" id="MobiDB-lite"/>
    </source>
</evidence>
<organism evidence="3">
    <name type="scientific">freshwater metagenome</name>
    <dbReference type="NCBI Taxonomy" id="449393"/>
    <lineage>
        <taxon>unclassified sequences</taxon>
        <taxon>metagenomes</taxon>
        <taxon>ecological metagenomes</taxon>
    </lineage>
</organism>
<proteinExistence type="predicted"/>
<feature type="compositionally biased region" description="Low complexity" evidence="1">
    <location>
        <begin position="17"/>
        <end position="28"/>
    </location>
</feature>
<reference evidence="3" key="1">
    <citation type="submission" date="2020-05" db="EMBL/GenBank/DDBJ databases">
        <authorList>
            <person name="Chiriac C."/>
            <person name="Salcher M."/>
            <person name="Ghai R."/>
            <person name="Kavagutti S V."/>
        </authorList>
    </citation>
    <scope>NUCLEOTIDE SEQUENCE</scope>
</reference>
<sequence>MRSAAPGLLERRAGGLRAVPADAPAARPQSIAVASDDDRARVGEHHVDAGEQVAVDDHGATDELVE</sequence>
<dbReference type="EMBL" id="CAFBOS010000303">
    <property type="protein sequence ID" value="CAB5026186.1"/>
    <property type="molecule type" value="Genomic_DNA"/>
</dbReference>
<feature type="region of interest" description="Disordered" evidence="1">
    <location>
        <begin position="1"/>
        <end position="30"/>
    </location>
</feature>